<dbReference type="EC" id="2.5.1.157" evidence="6"/>
<proteinExistence type="inferred from homology"/>
<evidence type="ECO:0000256" key="7">
    <source>
        <dbReference type="SAM" id="MobiDB-lite"/>
    </source>
</evidence>
<dbReference type="GO" id="GO:1904047">
    <property type="term" value="F:S-adenosyl-L-methionine binding"/>
    <property type="evidence" value="ECO:0007669"/>
    <property type="project" value="UniProtKB-UniRule"/>
</dbReference>
<dbReference type="InterPro" id="IPR022968">
    <property type="entry name" value="Tsr3-like"/>
</dbReference>
<dbReference type="HAMAP" id="MF_01116">
    <property type="entry name" value="TSR3"/>
    <property type="match status" value="1"/>
</dbReference>
<dbReference type="GO" id="GO:0030490">
    <property type="term" value="P:maturation of SSU-rRNA"/>
    <property type="evidence" value="ECO:0007669"/>
    <property type="project" value="TreeGrafter"/>
</dbReference>
<dbReference type="InParanoid" id="A0A024GQX0"/>
<evidence type="ECO:0000256" key="5">
    <source>
        <dbReference type="ARBA" id="ARBA00022691"/>
    </source>
</evidence>
<comment type="catalytic activity">
    <reaction evidence="6">
        <text>an N(1)-methylpseudouridine in rRNA + S-adenosyl-L-methionine = N(1)-methyl-N(3)-[(3S)-3-amino-3-carboxypropyl]pseudouridine in rRNA + S-methyl-5'-thioadenosine + H(+)</text>
        <dbReference type="Rhea" id="RHEA:63296"/>
        <dbReference type="Rhea" id="RHEA-COMP:11634"/>
        <dbReference type="Rhea" id="RHEA-COMP:16310"/>
        <dbReference type="ChEBI" id="CHEBI:15378"/>
        <dbReference type="ChEBI" id="CHEBI:17509"/>
        <dbReference type="ChEBI" id="CHEBI:59789"/>
        <dbReference type="ChEBI" id="CHEBI:74890"/>
        <dbReference type="ChEBI" id="CHEBI:146234"/>
        <dbReference type="EC" id="2.5.1.157"/>
    </reaction>
</comment>
<dbReference type="STRING" id="65357.A0A024GQX0"/>
<protein>
    <recommendedName>
        <fullName evidence="6">18S rRNA aminocarboxypropyltransferase</fullName>
        <ecNumber evidence="6">2.5.1.157</ecNumber>
    </recommendedName>
</protein>
<dbReference type="AlphaFoldDB" id="A0A024GQX0"/>
<name>A0A024GQX0_9STRA</name>
<dbReference type="GO" id="GO:0106388">
    <property type="term" value="F:rRNA small subunit aminocarboxypropyltransferase activity"/>
    <property type="evidence" value="ECO:0007669"/>
    <property type="project" value="UniProtKB-EC"/>
</dbReference>
<dbReference type="EMBL" id="CAIX01000274">
    <property type="protein sequence ID" value="CCI49128.1"/>
    <property type="molecule type" value="Genomic_DNA"/>
</dbReference>
<feature type="domain" description="16S/18S rRNA aminocarboxypropyltransferase Tsr3 C-terminal" evidence="8">
    <location>
        <begin position="77"/>
        <end position="204"/>
    </location>
</feature>
<evidence type="ECO:0000259" key="8">
    <source>
        <dbReference type="Pfam" id="PF04034"/>
    </source>
</evidence>
<keyword evidence="5 6" id="KW-0949">S-adenosyl-L-methionine</keyword>
<dbReference type="InterPro" id="IPR007209">
    <property type="entry name" value="RNaseL-inhib-like_metal-bd_dom"/>
</dbReference>
<comment type="caution">
    <text evidence="10">The sequence shown here is derived from an EMBL/GenBank/DDBJ whole genome shotgun (WGS) entry which is preliminary data.</text>
</comment>
<keyword evidence="4 6" id="KW-0808">Transferase</keyword>
<feature type="domain" description="RNase L inhibitor RLI-like possible metal-binding" evidence="9">
    <location>
        <begin position="39"/>
        <end position="72"/>
    </location>
</feature>
<dbReference type="GO" id="GO:0000455">
    <property type="term" value="P:enzyme-directed rRNA pseudouridine synthesis"/>
    <property type="evidence" value="ECO:0007669"/>
    <property type="project" value="UniProtKB-UniRule"/>
</dbReference>
<evidence type="ECO:0000256" key="1">
    <source>
        <dbReference type="ARBA" id="ARBA00022490"/>
    </source>
</evidence>
<reference evidence="10 11" key="1">
    <citation type="submission" date="2012-05" db="EMBL/GenBank/DDBJ databases">
        <title>Recombination and specialization in a pathogen metapopulation.</title>
        <authorList>
            <person name="Gardiner A."/>
            <person name="Kemen E."/>
            <person name="Schultz-Larsen T."/>
            <person name="MacLean D."/>
            <person name="Van Oosterhout C."/>
            <person name="Jones J.D.G."/>
        </authorList>
    </citation>
    <scope>NUCLEOTIDE SEQUENCE [LARGE SCALE GENOMIC DNA]</scope>
    <source>
        <strain evidence="10 11">Ac Nc2</strain>
    </source>
</reference>
<gene>
    <name evidence="10" type="ORF">BN9_103820</name>
</gene>
<evidence type="ECO:0000313" key="11">
    <source>
        <dbReference type="Proteomes" id="UP000053237"/>
    </source>
</evidence>
<comment type="caution">
    <text evidence="6">Lacks conserved residue(s) required for the propagation of feature annotation.</text>
</comment>
<organism evidence="10 11">
    <name type="scientific">Albugo candida</name>
    <dbReference type="NCBI Taxonomy" id="65357"/>
    <lineage>
        <taxon>Eukaryota</taxon>
        <taxon>Sar</taxon>
        <taxon>Stramenopiles</taxon>
        <taxon>Oomycota</taxon>
        <taxon>Peronosporomycetes</taxon>
        <taxon>Albuginales</taxon>
        <taxon>Albuginaceae</taxon>
        <taxon>Albugo</taxon>
    </lineage>
</organism>
<dbReference type="NCBIfam" id="NF002621">
    <property type="entry name" value="PRK02287.1"/>
    <property type="match status" value="1"/>
</dbReference>
<dbReference type="Pfam" id="PF04034">
    <property type="entry name" value="Ribo_biogen_C"/>
    <property type="match status" value="1"/>
</dbReference>
<feature type="region of interest" description="Disordered" evidence="7">
    <location>
        <begin position="1"/>
        <end position="27"/>
    </location>
</feature>
<keyword evidence="11" id="KW-1185">Reference proteome</keyword>
<evidence type="ECO:0000256" key="2">
    <source>
        <dbReference type="ARBA" id="ARBA00022517"/>
    </source>
</evidence>
<keyword evidence="2 6" id="KW-0690">Ribosome biogenesis</keyword>
<dbReference type="PANTHER" id="PTHR20426">
    <property type="entry name" value="RIBOSOME BIOGENESIS PROTEIN TSR3 HOMOLOG"/>
    <property type="match status" value="1"/>
</dbReference>
<evidence type="ECO:0000313" key="10">
    <source>
        <dbReference type="EMBL" id="CCI49128.1"/>
    </source>
</evidence>
<feature type="binding site" evidence="6">
    <location>
        <position position="103"/>
    </location>
    <ligand>
        <name>S-adenosyl-L-methionine</name>
        <dbReference type="ChEBI" id="CHEBI:59789"/>
    </ligand>
</feature>
<accession>A0A024GQX0</accession>
<dbReference type="InterPro" id="IPR007177">
    <property type="entry name" value="Tsr3_C"/>
</dbReference>
<evidence type="ECO:0000256" key="6">
    <source>
        <dbReference type="HAMAP-Rule" id="MF_03146"/>
    </source>
</evidence>
<dbReference type="Proteomes" id="UP000053237">
    <property type="component" value="Unassembled WGS sequence"/>
</dbReference>
<sequence>MGKQRNPQKLSGRAKANSRPLTRGDEESELSFSRRSFPVKLFMWDYEQCDAKRCTGRKLCRLQYMRSMRPGQSFRGLVLSPSTKTVISAADRNLVESVGISVIDCSWAKLTELPPHHFKKSGVHRLLPFLVAANSVNYGKVRKLSCVEAVAATLYIVGLQEQAIQLINEFSWGNEFLKINHDCLEAYAACKSSDEVLVAQAKYLEDCRKEQEERMNRFQLPRYESSDESEQEAENYNVTETVAQSADITDTDDTLPPIKETLQRAMPAVHTTQNLRNMARSAKLDLKPDAVECPYSDMETAPPPGVHFTEEMYAQWTAAMNCSELSCKES</sequence>
<feature type="binding site" evidence="6">
    <location>
        <position position="55"/>
    </location>
    <ligand>
        <name>S-adenosyl-L-methionine</name>
        <dbReference type="ChEBI" id="CHEBI:59789"/>
    </ligand>
</feature>
<keyword evidence="1" id="KW-0963">Cytoplasm</keyword>
<dbReference type="FunCoup" id="A0A024GQX0">
    <property type="interactions" value="249"/>
</dbReference>
<dbReference type="PANTHER" id="PTHR20426:SF0">
    <property type="entry name" value="18S RRNA AMINOCARBOXYPROPYLTRANSFERASE"/>
    <property type="match status" value="1"/>
</dbReference>
<evidence type="ECO:0000256" key="3">
    <source>
        <dbReference type="ARBA" id="ARBA00022552"/>
    </source>
</evidence>
<evidence type="ECO:0000259" key="9">
    <source>
        <dbReference type="Pfam" id="PF04068"/>
    </source>
</evidence>
<dbReference type="OrthoDB" id="10262062at2759"/>
<comment type="similarity">
    <text evidence="6">Belongs to the TDD superfamily. TSR3 family.</text>
</comment>
<feature type="binding site" evidence="6">
    <location>
        <position position="127"/>
    </location>
    <ligand>
        <name>S-adenosyl-L-methionine</name>
        <dbReference type="ChEBI" id="CHEBI:59789"/>
    </ligand>
</feature>
<dbReference type="Pfam" id="PF04068">
    <property type="entry name" value="Fer4_RLI"/>
    <property type="match status" value="1"/>
</dbReference>
<comment type="function">
    <text evidence="6">Aminocarboxypropyltransferase that catalyzes the aminocarboxypropyl transfer on pseudouridine in 18S rRNA. It constitutes the last step in biosynthesis of the hypermodified N1-methyl-N3-(3-amino-3-carboxypropyl) pseudouridine (m1acp3-Psi).</text>
</comment>
<evidence type="ECO:0000256" key="4">
    <source>
        <dbReference type="ARBA" id="ARBA00022679"/>
    </source>
</evidence>
<keyword evidence="3 6" id="KW-0698">rRNA processing</keyword>